<dbReference type="InParanoid" id="A0A1D2VMV8"/>
<keyword evidence="2" id="KW-0496">Mitochondrion</keyword>
<dbReference type="GO" id="GO:0005759">
    <property type="term" value="C:mitochondrial matrix"/>
    <property type="evidence" value="ECO:0007669"/>
    <property type="project" value="UniProtKB-SubCell"/>
</dbReference>
<evidence type="ECO:0000313" key="6">
    <source>
        <dbReference type="EMBL" id="ODV62885.1"/>
    </source>
</evidence>
<dbReference type="AlphaFoldDB" id="A0A1D2VMV8"/>
<dbReference type="RefSeq" id="XP_020049192.1">
    <property type="nucleotide sequence ID" value="XM_020192646.1"/>
</dbReference>
<evidence type="ECO:0000256" key="1">
    <source>
        <dbReference type="ARBA" id="ARBA00004305"/>
    </source>
</evidence>
<keyword evidence="7" id="KW-1185">Reference proteome</keyword>
<dbReference type="CDD" id="cd20268">
    <property type="entry name" value="Complex1_LYR_SDHAF1_LYRM8"/>
    <property type="match status" value="1"/>
</dbReference>
<comment type="subcellular location">
    <subcellularLocation>
        <location evidence="1">Mitochondrion matrix</location>
    </subcellularLocation>
</comment>
<proteinExistence type="inferred from homology"/>
<dbReference type="Pfam" id="PF05347">
    <property type="entry name" value="Complex1_LYR"/>
    <property type="match status" value="1"/>
</dbReference>
<evidence type="ECO:0000256" key="3">
    <source>
        <dbReference type="ARBA" id="ARBA00023186"/>
    </source>
</evidence>
<dbReference type="GO" id="GO:0034553">
    <property type="term" value="P:mitochondrial respiratory chain complex II assembly"/>
    <property type="evidence" value="ECO:0007669"/>
    <property type="project" value="EnsemblFungi"/>
</dbReference>
<reference evidence="7" key="1">
    <citation type="submission" date="2016-05" db="EMBL/GenBank/DDBJ databases">
        <title>Comparative genomics of biotechnologically important yeasts.</title>
        <authorList>
            <consortium name="DOE Joint Genome Institute"/>
            <person name="Riley R."/>
            <person name="Haridas S."/>
            <person name="Wolfe K.H."/>
            <person name="Lopes M.R."/>
            <person name="Hittinger C.T."/>
            <person name="Goker M."/>
            <person name="Salamov A."/>
            <person name="Wisecaver J."/>
            <person name="Long T.M."/>
            <person name="Aerts A.L."/>
            <person name="Barry K."/>
            <person name="Choi C."/>
            <person name="Clum A."/>
            <person name="Coughlan A.Y."/>
            <person name="Deshpande S."/>
            <person name="Douglass A.P."/>
            <person name="Hanson S.J."/>
            <person name="Klenk H.-P."/>
            <person name="Labutti K."/>
            <person name="Lapidus A."/>
            <person name="Lindquist E."/>
            <person name="Lipzen A."/>
            <person name="Meier-Kolthoff J.P."/>
            <person name="Ohm R.A."/>
            <person name="Otillar R.P."/>
            <person name="Pangilinan J."/>
            <person name="Peng Y."/>
            <person name="Rokas A."/>
            <person name="Rosa C.A."/>
            <person name="Scheuner C."/>
            <person name="Sibirny A.A."/>
            <person name="Slot J.C."/>
            <person name="Stielow J.B."/>
            <person name="Sun H."/>
            <person name="Kurtzman C.P."/>
            <person name="Blackwell M."/>
            <person name="Grigoriev I.V."/>
            <person name="Jeffries T.W."/>
        </authorList>
    </citation>
    <scope>NUCLEOTIDE SEQUENCE [LARGE SCALE GENOMIC DNA]</scope>
    <source>
        <strain evidence="7">DSM 1968</strain>
    </source>
</reference>
<dbReference type="PANTHER" id="PTHR13675">
    <property type="entry name" value="LYR MOTIF-CONTAINING PROTEIN 2"/>
    <property type="match status" value="1"/>
</dbReference>
<accession>A0A1D2VMV8</accession>
<dbReference type="FunCoup" id="A0A1D2VMV8">
    <property type="interactions" value="83"/>
</dbReference>
<evidence type="ECO:0000313" key="7">
    <source>
        <dbReference type="Proteomes" id="UP000095038"/>
    </source>
</evidence>
<dbReference type="GeneID" id="30966282"/>
<comment type="similarity">
    <text evidence="4">Belongs to the complex I LYR family. SDHAF1 subfamily.</text>
</comment>
<dbReference type="InterPro" id="IPR045295">
    <property type="entry name" value="Complex1_LYR_SDHAF1_LYRM8"/>
</dbReference>
<evidence type="ECO:0000259" key="5">
    <source>
        <dbReference type="Pfam" id="PF05347"/>
    </source>
</evidence>
<dbReference type="EMBL" id="KV454476">
    <property type="protein sequence ID" value="ODV62885.1"/>
    <property type="molecule type" value="Genomic_DNA"/>
</dbReference>
<feature type="domain" description="Complex 1 LYR protein" evidence="5">
    <location>
        <begin position="9"/>
        <end position="68"/>
    </location>
</feature>
<dbReference type="PANTHER" id="PTHR13675:SF1">
    <property type="entry name" value="SUCCINATE DEHYDROGENASE ASSEMBLY FACTOR 1, MITOCHONDRIAL"/>
    <property type="match status" value="1"/>
</dbReference>
<dbReference type="InterPro" id="IPR008011">
    <property type="entry name" value="Complex1_LYR_dom"/>
</dbReference>
<dbReference type="STRING" id="1344418.A0A1D2VMV8"/>
<keyword evidence="3" id="KW-0143">Chaperone</keyword>
<dbReference type="Proteomes" id="UP000095038">
    <property type="component" value="Unassembled WGS sequence"/>
</dbReference>
<evidence type="ECO:0000256" key="4">
    <source>
        <dbReference type="ARBA" id="ARBA00025715"/>
    </source>
</evidence>
<evidence type="ECO:0000256" key="2">
    <source>
        <dbReference type="ARBA" id="ARBA00023128"/>
    </source>
</evidence>
<protein>
    <recommendedName>
        <fullName evidence="5">Complex 1 LYR protein domain-containing protein</fullName>
    </recommendedName>
</protein>
<sequence>MAKLSGLQKEVIRLYRACIRQSYKKPIENQGNFRKYIRQEFGKYRDLPRRDFTTVEHLLRTGHRRFEMFSQEQIRDIN</sequence>
<organism evidence="6 7">
    <name type="scientific">Ascoidea rubescens DSM 1968</name>
    <dbReference type="NCBI Taxonomy" id="1344418"/>
    <lineage>
        <taxon>Eukaryota</taxon>
        <taxon>Fungi</taxon>
        <taxon>Dikarya</taxon>
        <taxon>Ascomycota</taxon>
        <taxon>Saccharomycotina</taxon>
        <taxon>Saccharomycetes</taxon>
        <taxon>Ascoideaceae</taxon>
        <taxon>Ascoidea</taxon>
    </lineage>
</organism>
<dbReference type="OrthoDB" id="273010at2759"/>
<name>A0A1D2VMV8_9ASCO</name>
<gene>
    <name evidence="6" type="ORF">ASCRUDRAFT_74341</name>
</gene>